<evidence type="ECO:0000313" key="4">
    <source>
        <dbReference type="EMBL" id="AQQ52649.1"/>
    </source>
</evidence>
<proteinExistence type="predicted"/>
<feature type="compositionally biased region" description="Basic and acidic residues" evidence="1">
    <location>
        <begin position="45"/>
        <end position="54"/>
    </location>
</feature>
<reference evidence="4 5" key="1">
    <citation type="submission" date="2017-02" db="EMBL/GenBank/DDBJ databases">
        <title>The complete genomic sequence of a novel cold adapted crude oil-degrading bacterium Planococcus qaidamina Y42.</title>
        <authorList>
            <person name="Yang R."/>
        </authorList>
    </citation>
    <scope>NUCLEOTIDE SEQUENCE [LARGE SCALE GENOMIC DNA]</scope>
    <source>
        <strain evidence="4 5">Y42</strain>
    </source>
</reference>
<dbReference type="InterPro" id="IPR025164">
    <property type="entry name" value="Toastrack_DUF4097"/>
</dbReference>
<dbReference type="KEGG" id="pmar:B0X71_05750"/>
<evidence type="ECO:0000256" key="1">
    <source>
        <dbReference type="SAM" id="MobiDB-lite"/>
    </source>
</evidence>
<feature type="region of interest" description="Disordered" evidence="1">
    <location>
        <begin position="28"/>
        <end position="54"/>
    </location>
</feature>
<protein>
    <submittedName>
        <fullName evidence="4">Uncharacterized protein</fullName>
    </submittedName>
</protein>
<evidence type="ECO:0000313" key="5">
    <source>
        <dbReference type="Proteomes" id="UP000188184"/>
    </source>
</evidence>
<accession>A0A1Q2KWT5</accession>
<keyword evidence="5" id="KW-1185">Reference proteome</keyword>
<dbReference type="OrthoDB" id="2240743at2"/>
<dbReference type="Pfam" id="PF22746">
    <property type="entry name" value="SHOCT-like_DUF2089-C"/>
    <property type="match status" value="1"/>
</dbReference>
<sequence length="393" mass="44343">MGDERQRILDMVENGTITAQEAVDLLKAMESSKEPVSDPFGGQNDYREKQGKSKFSPDELIRKLAKDFSRDFSRDFSKDFKRDYSSDFNQFGDKMMRFMQDSLGKLKTMDLESPFGEAYSFTQSFTETNANIEEIIADISNGQLEIFPVSGDEVRAECTVKAYRAESEEQARQDFFDKFVFVADGTKVRIISDLKTTQVNVVLYVPEKAYEQVTARLFNGGFVMKRLDAEKVQVKTANGKIELKSGRIEDMELETANGAIQVQEVAGRNLDAETLNGRIYIDGDLEAIEAKSLNGNVVITTRSDKARKLEGKTVAGNIELYVPQHLPLKGEVTSNLGRMDVFLDDAERVREQEQFLQKSVKFTKNTEGSEEIPLLIYGETKTGSVLVRYFTTI</sequence>
<evidence type="ECO:0000259" key="2">
    <source>
        <dbReference type="Pfam" id="PF13349"/>
    </source>
</evidence>
<feature type="domain" description="DUF4097" evidence="2">
    <location>
        <begin position="198"/>
        <end position="355"/>
    </location>
</feature>
<gene>
    <name evidence="4" type="ORF">B0X71_05750</name>
</gene>
<evidence type="ECO:0000259" key="3">
    <source>
        <dbReference type="Pfam" id="PF22746"/>
    </source>
</evidence>
<organism evidence="4 5">
    <name type="scientific">Planococcus lenghuensis</name>
    <dbReference type="NCBI Taxonomy" id="2213202"/>
    <lineage>
        <taxon>Bacteria</taxon>
        <taxon>Bacillati</taxon>
        <taxon>Bacillota</taxon>
        <taxon>Bacilli</taxon>
        <taxon>Bacillales</taxon>
        <taxon>Caryophanaceae</taxon>
        <taxon>Planococcus</taxon>
    </lineage>
</organism>
<dbReference type="EMBL" id="CP019640">
    <property type="protein sequence ID" value="AQQ52649.1"/>
    <property type="molecule type" value="Genomic_DNA"/>
</dbReference>
<dbReference type="RefSeq" id="WP_077588531.1">
    <property type="nucleotide sequence ID" value="NZ_CP019640.1"/>
</dbReference>
<dbReference type="Proteomes" id="UP000188184">
    <property type="component" value="Chromosome"/>
</dbReference>
<dbReference type="Pfam" id="PF13349">
    <property type="entry name" value="DUF4097"/>
    <property type="match status" value="1"/>
</dbReference>
<dbReference type="AlphaFoldDB" id="A0A1Q2KWT5"/>
<name>A0A1Q2KWT5_9BACL</name>
<feature type="domain" description="YvlB/LiaX N-terminal" evidence="3">
    <location>
        <begin position="3"/>
        <end position="34"/>
    </location>
</feature>
<dbReference type="InterPro" id="IPR053959">
    <property type="entry name" value="YvlB/LiaX_N"/>
</dbReference>